<protein>
    <submittedName>
        <fullName evidence="4">Diguanylate cyclase</fullName>
    </submittedName>
</protein>
<evidence type="ECO:0000313" key="5">
    <source>
        <dbReference type="Proteomes" id="UP000186894"/>
    </source>
</evidence>
<dbReference type="InterPro" id="IPR029787">
    <property type="entry name" value="Nucleotide_cyclase"/>
</dbReference>
<keyword evidence="1" id="KW-0812">Transmembrane</keyword>
<dbReference type="CDD" id="cd01948">
    <property type="entry name" value="EAL"/>
    <property type="match status" value="1"/>
</dbReference>
<evidence type="ECO:0000313" key="4">
    <source>
        <dbReference type="EMBL" id="OLP45212.1"/>
    </source>
</evidence>
<dbReference type="Gene3D" id="3.30.70.270">
    <property type="match status" value="1"/>
</dbReference>
<dbReference type="SUPFAM" id="SSF55073">
    <property type="entry name" value="Nucleotide cyclase"/>
    <property type="match status" value="1"/>
</dbReference>
<feature type="domain" description="GGDEF" evidence="3">
    <location>
        <begin position="119"/>
        <end position="250"/>
    </location>
</feature>
<organism evidence="4 5">
    <name type="scientific">Rhizobium oryziradicis</name>
    <dbReference type="NCBI Taxonomy" id="1867956"/>
    <lineage>
        <taxon>Bacteria</taxon>
        <taxon>Pseudomonadati</taxon>
        <taxon>Pseudomonadota</taxon>
        <taxon>Alphaproteobacteria</taxon>
        <taxon>Hyphomicrobiales</taxon>
        <taxon>Rhizobiaceae</taxon>
        <taxon>Rhizobium/Agrobacterium group</taxon>
        <taxon>Rhizobium</taxon>
    </lineage>
</organism>
<proteinExistence type="predicted"/>
<dbReference type="EMBL" id="MKIM01000025">
    <property type="protein sequence ID" value="OLP45212.1"/>
    <property type="molecule type" value="Genomic_DNA"/>
</dbReference>
<name>A0A1Q8ZT40_9HYPH</name>
<reference evidence="4 5" key="1">
    <citation type="submission" date="2016-09" db="EMBL/GenBank/DDBJ databases">
        <title>Rhizobium oryziradicis sp. nov., isolated from the root of rice.</title>
        <authorList>
            <person name="Zhao J."/>
            <person name="Zhang X."/>
        </authorList>
    </citation>
    <scope>NUCLEOTIDE SEQUENCE [LARGE SCALE GENOMIC DNA]</scope>
    <source>
        <strain evidence="4 5">N19</strain>
    </source>
</reference>
<dbReference type="SMART" id="SM00052">
    <property type="entry name" value="EAL"/>
    <property type="match status" value="1"/>
</dbReference>
<dbReference type="SUPFAM" id="SSF141868">
    <property type="entry name" value="EAL domain-like"/>
    <property type="match status" value="1"/>
</dbReference>
<dbReference type="InterPro" id="IPR052155">
    <property type="entry name" value="Biofilm_reg_signaling"/>
</dbReference>
<dbReference type="InterPro" id="IPR000160">
    <property type="entry name" value="GGDEF_dom"/>
</dbReference>
<dbReference type="AlphaFoldDB" id="A0A1Q8ZT40"/>
<dbReference type="PROSITE" id="PS50887">
    <property type="entry name" value="GGDEF"/>
    <property type="match status" value="1"/>
</dbReference>
<evidence type="ECO:0000259" key="3">
    <source>
        <dbReference type="PROSITE" id="PS50887"/>
    </source>
</evidence>
<dbReference type="NCBIfam" id="TIGR00254">
    <property type="entry name" value="GGDEF"/>
    <property type="match status" value="1"/>
</dbReference>
<dbReference type="SMART" id="SM00267">
    <property type="entry name" value="GGDEF"/>
    <property type="match status" value="1"/>
</dbReference>
<dbReference type="InterPro" id="IPR001633">
    <property type="entry name" value="EAL_dom"/>
</dbReference>
<dbReference type="CDD" id="cd01949">
    <property type="entry name" value="GGDEF"/>
    <property type="match status" value="1"/>
</dbReference>
<dbReference type="PANTHER" id="PTHR44757">
    <property type="entry name" value="DIGUANYLATE CYCLASE DGCP"/>
    <property type="match status" value="1"/>
</dbReference>
<dbReference type="Proteomes" id="UP000186894">
    <property type="component" value="Unassembled WGS sequence"/>
</dbReference>
<keyword evidence="1" id="KW-0472">Membrane</keyword>
<dbReference type="PROSITE" id="PS50883">
    <property type="entry name" value="EAL"/>
    <property type="match status" value="1"/>
</dbReference>
<sequence>MQFSDRNRAFKDALVLIIIGMVFWLMAIITDFHDHLDAFLHRYEPWQLDELFDALSITGLLGLIYAGRRIHDLKTEIRIKNTIQRNMDWLSNHDPLTALPNRRALVSHALLIEEQNRNKHHVIYSIDLDGFKKVNDLAGQQGGDILLRAVAKRLQTLLPDATIFRLGGDEFLVISHRQADMDCLNLGHLISQTLSAPYDVGGMTSEIGASIGFALYPENSTDFNDAIHCADVAMYAAKKAGHNNVAAYERIMEDRVVRRAEVEMALKTAIREQSIVPYYQPVMDLKTGKVHGFEALARWKTGPSQYVAPSDFIEFAESAGLIVPLSESLLKQACLDALHWPDSVRLAFNISPTQFSDRQLGLRIMSILSETGYPPQRLEIEITETAIIHDVAAAANILRDLREAGIRLALDDFGTGYSNLSQLSQFQFDKIKIDRSFVINSDRDSKCADIVRGIMGLSQGLGLATTAEGIEDSGQLAFLKDLGCDFGQGYLFGKGLPADQALALLLRNEEFPIIQSSVA</sequence>
<comment type="caution">
    <text evidence="4">The sequence shown here is derived from an EMBL/GenBank/DDBJ whole genome shotgun (WGS) entry which is preliminary data.</text>
</comment>
<dbReference type="PANTHER" id="PTHR44757:SF2">
    <property type="entry name" value="BIOFILM ARCHITECTURE MAINTENANCE PROTEIN MBAA"/>
    <property type="match status" value="1"/>
</dbReference>
<dbReference type="RefSeq" id="WP_075639125.1">
    <property type="nucleotide sequence ID" value="NZ_MKIM01000025.1"/>
</dbReference>
<feature type="transmembrane region" description="Helical" evidence="1">
    <location>
        <begin position="12"/>
        <end position="30"/>
    </location>
</feature>
<dbReference type="InterPro" id="IPR043128">
    <property type="entry name" value="Rev_trsase/Diguanyl_cyclase"/>
</dbReference>
<accession>A0A1Q8ZT40</accession>
<keyword evidence="1" id="KW-1133">Transmembrane helix</keyword>
<dbReference type="Gene3D" id="3.20.20.450">
    <property type="entry name" value="EAL domain"/>
    <property type="match status" value="1"/>
</dbReference>
<gene>
    <name evidence="4" type="ORF">BJF95_17985</name>
</gene>
<evidence type="ECO:0000259" key="2">
    <source>
        <dbReference type="PROSITE" id="PS50883"/>
    </source>
</evidence>
<feature type="domain" description="EAL" evidence="2">
    <location>
        <begin position="259"/>
        <end position="509"/>
    </location>
</feature>
<dbReference type="Pfam" id="PF00990">
    <property type="entry name" value="GGDEF"/>
    <property type="match status" value="1"/>
</dbReference>
<evidence type="ECO:0000256" key="1">
    <source>
        <dbReference type="SAM" id="Phobius"/>
    </source>
</evidence>
<dbReference type="Pfam" id="PF00563">
    <property type="entry name" value="EAL"/>
    <property type="match status" value="1"/>
</dbReference>
<dbReference type="InterPro" id="IPR035919">
    <property type="entry name" value="EAL_sf"/>
</dbReference>
<keyword evidence="5" id="KW-1185">Reference proteome</keyword>
<dbReference type="STRING" id="1867956.BJF95_17985"/>